<gene>
    <name evidence="3" type="ORF">PHLGIDRAFT_113962</name>
</gene>
<feature type="transmembrane region" description="Helical" evidence="1">
    <location>
        <begin position="18"/>
        <end position="38"/>
    </location>
</feature>
<sequence>MDKVVSSDVVTATARHQIVRYTSVVSITILVTDWLFLFEELEYIWTRKWRFPEGLYLFTRYMPFVDVSISLVYYLSPTISPHTCLINYATGTLILVWRTYAIWEKSTRIWWTVAVIWTVLVLANVPMLIIFTRSLDFGPPPLPTIPGCNLVNASNIAFGSFFSVLLMEISVVVLTVYKGISDVRRSSSTLVLTLYRDGVLYFVCLLALSLGNVLVIIAAPLRPHPVEFFDLLINLTRVLHALLCCRVILHLRQAARAGLEPAPSARASSSSALSTIRFKMQQRLRRTHADESTFEMSVRDSAGYDV</sequence>
<keyword evidence="1" id="KW-0812">Transmembrane</keyword>
<dbReference type="Proteomes" id="UP000053257">
    <property type="component" value="Unassembled WGS sequence"/>
</dbReference>
<reference evidence="3 4" key="1">
    <citation type="journal article" date="2014" name="PLoS Genet.">
        <title>Analysis of the Phlebiopsis gigantea genome, transcriptome and secretome provides insight into its pioneer colonization strategies of wood.</title>
        <authorList>
            <person name="Hori C."/>
            <person name="Ishida T."/>
            <person name="Igarashi K."/>
            <person name="Samejima M."/>
            <person name="Suzuki H."/>
            <person name="Master E."/>
            <person name="Ferreira P."/>
            <person name="Ruiz-Duenas F.J."/>
            <person name="Held B."/>
            <person name="Canessa P."/>
            <person name="Larrondo L.F."/>
            <person name="Schmoll M."/>
            <person name="Druzhinina I.S."/>
            <person name="Kubicek C.P."/>
            <person name="Gaskell J.A."/>
            <person name="Kersten P."/>
            <person name="St John F."/>
            <person name="Glasner J."/>
            <person name="Sabat G."/>
            <person name="Splinter BonDurant S."/>
            <person name="Syed K."/>
            <person name="Yadav J."/>
            <person name="Mgbeahuruike A.C."/>
            <person name="Kovalchuk A."/>
            <person name="Asiegbu F.O."/>
            <person name="Lackner G."/>
            <person name="Hoffmeister D."/>
            <person name="Rencoret J."/>
            <person name="Gutierrez A."/>
            <person name="Sun H."/>
            <person name="Lindquist E."/>
            <person name="Barry K."/>
            <person name="Riley R."/>
            <person name="Grigoriev I.V."/>
            <person name="Henrissat B."/>
            <person name="Kues U."/>
            <person name="Berka R.M."/>
            <person name="Martinez A.T."/>
            <person name="Covert S.F."/>
            <person name="Blanchette R.A."/>
            <person name="Cullen D."/>
        </authorList>
    </citation>
    <scope>NUCLEOTIDE SEQUENCE [LARGE SCALE GENOMIC DNA]</scope>
    <source>
        <strain evidence="3 4">11061_1 CR5-6</strain>
    </source>
</reference>
<accession>A0A0C3S725</accession>
<keyword evidence="1" id="KW-0472">Membrane</keyword>
<feature type="transmembrane region" description="Helical" evidence="1">
    <location>
        <begin position="198"/>
        <end position="219"/>
    </location>
</feature>
<organism evidence="3 4">
    <name type="scientific">Phlebiopsis gigantea (strain 11061_1 CR5-6)</name>
    <name type="common">White-rot fungus</name>
    <name type="synonym">Peniophora gigantea</name>
    <dbReference type="NCBI Taxonomy" id="745531"/>
    <lineage>
        <taxon>Eukaryota</taxon>
        <taxon>Fungi</taxon>
        <taxon>Dikarya</taxon>
        <taxon>Basidiomycota</taxon>
        <taxon>Agaricomycotina</taxon>
        <taxon>Agaricomycetes</taxon>
        <taxon>Polyporales</taxon>
        <taxon>Phanerochaetaceae</taxon>
        <taxon>Phlebiopsis</taxon>
    </lineage>
</organism>
<protein>
    <recommendedName>
        <fullName evidence="2">DUF6533 domain-containing protein</fullName>
    </recommendedName>
</protein>
<keyword evidence="4" id="KW-1185">Reference proteome</keyword>
<dbReference type="AlphaFoldDB" id="A0A0C3S725"/>
<dbReference type="InterPro" id="IPR045340">
    <property type="entry name" value="DUF6533"/>
</dbReference>
<dbReference type="OrthoDB" id="3350812at2759"/>
<proteinExistence type="predicted"/>
<evidence type="ECO:0000256" key="1">
    <source>
        <dbReference type="SAM" id="Phobius"/>
    </source>
</evidence>
<feature type="domain" description="DUF6533" evidence="2">
    <location>
        <begin position="21"/>
        <end position="65"/>
    </location>
</feature>
<evidence type="ECO:0000313" key="3">
    <source>
        <dbReference type="EMBL" id="KIP12181.1"/>
    </source>
</evidence>
<feature type="transmembrane region" description="Helical" evidence="1">
    <location>
        <begin position="109"/>
        <end position="131"/>
    </location>
</feature>
<evidence type="ECO:0000313" key="4">
    <source>
        <dbReference type="Proteomes" id="UP000053257"/>
    </source>
</evidence>
<dbReference type="EMBL" id="KN840441">
    <property type="protein sequence ID" value="KIP12181.1"/>
    <property type="molecule type" value="Genomic_DNA"/>
</dbReference>
<feature type="transmembrane region" description="Helical" evidence="1">
    <location>
        <begin position="156"/>
        <end position="177"/>
    </location>
</feature>
<keyword evidence="1" id="KW-1133">Transmembrane helix</keyword>
<name>A0A0C3S725_PHLG1</name>
<dbReference type="Pfam" id="PF20151">
    <property type="entry name" value="DUF6533"/>
    <property type="match status" value="1"/>
</dbReference>
<dbReference type="HOGENOM" id="CLU_035509_11_3_1"/>
<evidence type="ECO:0000259" key="2">
    <source>
        <dbReference type="Pfam" id="PF20151"/>
    </source>
</evidence>
<feature type="transmembrane region" description="Helical" evidence="1">
    <location>
        <begin position="79"/>
        <end position="97"/>
    </location>
</feature>